<reference evidence="1 2" key="1">
    <citation type="submission" date="2011-02" db="EMBL/GenBank/DDBJ databases">
        <authorList>
            <person name="Muzny D."/>
            <person name="Qin X."/>
            <person name="Deng J."/>
            <person name="Jiang H."/>
            <person name="Liu Y."/>
            <person name="Qu J."/>
            <person name="Song X.-Z."/>
            <person name="Zhang L."/>
            <person name="Thornton R."/>
            <person name="Coyle M."/>
            <person name="Francisco L."/>
            <person name="Jackson L."/>
            <person name="Javaid M."/>
            <person name="Korchina V."/>
            <person name="Kovar C."/>
            <person name="Mata R."/>
            <person name="Mathew T."/>
            <person name="Ngo R."/>
            <person name="Nguyen L."/>
            <person name="Nguyen N."/>
            <person name="Okwuonu G."/>
            <person name="Ongeri F."/>
            <person name="Pham C."/>
            <person name="Simmons D."/>
            <person name="Wilczek-Boney K."/>
            <person name="Hale W."/>
            <person name="Jakkamsetti A."/>
            <person name="Pham P."/>
            <person name="Ruth R."/>
            <person name="San Lucas F."/>
            <person name="Warren J."/>
            <person name="Zhang J."/>
            <person name="Zhao Z."/>
            <person name="Zhou C."/>
            <person name="Zhu D."/>
            <person name="Lee S."/>
            <person name="Bess C."/>
            <person name="Blankenburg K."/>
            <person name="Forbes L."/>
            <person name="Fu Q."/>
            <person name="Gubbala S."/>
            <person name="Hirani K."/>
            <person name="Jayaseelan J.C."/>
            <person name="Lara F."/>
            <person name="Munidasa M."/>
            <person name="Palculict T."/>
            <person name="Patil S."/>
            <person name="Pu L.-L."/>
            <person name="Saada N."/>
            <person name="Tang L."/>
            <person name="Weissenberger G."/>
            <person name="Zhu Y."/>
            <person name="Hemphill L."/>
            <person name="Shang Y."/>
            <person name="Youmans B."/>
            <person name="Ayvaz T."/>
            <person name="Ross M."/>
            <person name="Santibanez J."/>
            <person name="Aqrawi P."/>
            <person name="Gross S."/>
            <person name="Joshi V."/>
            <person name="Fowler G."/>
            <person name="Nazareth L."/>
            <person name="Reid J."/>
            <person name="Worley K."/>
            <person name="Petrosino J."/>
            <person name="Highlander S."/>
            <person name="Gibbs R."/>
        </authorList>
    </citation>
    <scope>NUCLEOTIDE SEQUENCE [LARGE SCALE GENOMIC DNA]</scope>
    <source>
        <strain evidence="1 2">ATCC BAA-1200</strain>
    </source>
</reference>
<evidence type="ECO:0000313" key="1">
    <source>
        <dbReference type="EMBL" id="EGF11531.1"/>
    </source>
</evidence>
<dbReference type="HOGENOM" id="CLU_1872676_0_0_4"/>
<dbReference type="Proteomes" id="UP000004105">
    <property type="component" value="Unassembled WGS sequence"/>
</dbReference>
<sequence>MPVFLFFSLEEKMFSPKLRLKPVLLLSAAVLALSGCETVDKIMTTDISPHAMINAARKGVAGSRFRGKHIVAAYKEYGNADNIEHGIIQQGRMKGQEGYVYTWQVYSENRATPYYVGSGYNNYGDRTDYYKQGVTNSTRFRYLITDNNHIIRDYRESDHTSWVQ</sequence>
<comment type="caution">
    <text evidence="1">The sequence shown here is derived from an EMBL/GenBank/DDBJ whole genome shotgun (WGS) entry which is preliminary data.</text>
</comment>
<accession>F2BAH5</accession>
<name>F2BAH5_9NEIS</name>
<dbReference type="AlphaFoldDB" id="F2BAH5"/>
<evidence type="ECO:0000313" key="2">
    <source>
        <dbReference type="Proteomes" id="UP000004105"/>
    </source>
</evidence>
<dbReference type="EMBL" id="AFAY01000012">
    <property type="protein sequence ID" value="EGF11531.1"/>
    <property type="molecule type" value="Genomic_DNA"/>
</dbReference>
<gene>
    <name evidence="1" type="ORF">HMPREF9123_0647</name>
</gene>
<protein>
    <submittedName>
        <fullName evidence="1">Uncharacterized protein</fullName>
    </submittedName>
</protein>
<dbReference type="STRING" id="267212.GCA_001063965_00583"/>
<keyword evidence="2" id="KW-1185">Reference proteome</keyword>
<organism evidence="1 2">
    <name type="scientific">Neisseria bacilliformis ATCC BAA-1200</name>
    <dbReference type="NCBI Taxonomy" id="888742"/>
    <lineage>
        <taxon>Bacteria</taxon>
        <taxon>Pseudomonadati</taxon>
        <taxon>Pseudomonadota</taxon>
        <taxon>Betaproteobacteria</taxon>
        <taxon>Neisseriales</taxon>
        <taxon>Neisseriaceae</taxon>
        <taxon>Neisseria</taxon>
    </lineage>
</organism>
<proteinExistence type="predicted"/>